<proteinExistence type="predicted"/>
<dbReference type="Proteomes" id="UP000245695">
    <property type="component" value="Chromosome 1"/>
</dbReference>
<dbReference type="Gene3D" id="3.30.1330.20">
    <property type="entry name" value="Tubulin/FtsZ, C-terminal domain"/>
    <property type="match status" value="1"/>
</dbReference>
<sequence>MNIEEKLEKAKIIGIGNDGINTLNSIKFKLENNMDIEEISINQDVDKDYVRELLDGVDLLFLTYNSEDKKALQIVNAIGYMADERRILSIGIDSSNKENKDEVNINREFKVDEASMDKFINLVNMLVESISYQCMINLDLTDLKETLCTDGGIKYSYKEFGKDISKEDMVRNLLENVSGSHNELLNKKQIIFIEMGSNYCKEDEMIFVVNDILTIIKEKSENSCDSIFSLYVKEQTKDKIKIGLVCN</sequence>
<reference evidence="3 4" key="1">
    <citation type="submission" date="2014-09" db="EMBL/GenBank/DDBJ databases">
        <authorList>
            <person name="Hornung B.V."/>
        </authorList>
    </citation>
    <scope>NUCLEOTIDE SEQUENCE [LARGE SCALE GENOMIC DNA]</scope>
    <source>
        <strain evidence="3 4">FRIFI</strain>
    </source>
</reference>
<evidence type="ECO:0000313" key="4">
    <source>
        <dbReference type="Proteomes" id="UP000245695"/>
    </source>
</evidence>
<name>A0A2P2BS38_9FIRM</name>
<keyword evidence="4" id="KW-1185">Reference proteome</keyword>
<dbReference type="RefSeq" id="WP_207733574.1">
    <property type="nucleotide sequence ID" value="NZ_FJTZ01000012.1"/>
</dbReference>
<dbReference type="KEGG" id="rhom:FRIFI_1645"/>
<organism evidence="3 4">
    <name type="scientific">Romboutsia hominis</name>
    <dbReference type="NCBI Taxonomy" id="1507512"/>
    <lineage>
        <taxon>Bacteria</taxon>
        <taxon>Bacillati</taxon>
        <taxon>Bacillota</taxon>
        <taxon>Clostridia</taxon>
        <taxon>Peptostreptococcales</taxon>
        <taxon>Peptostreptococcaceae</taxon>
        <taxon>Romboutsia</taxon>
    </lineage>
</organism>
<evidence type="ECO:0000256" key="2">
    <source>
        <dbReference type="ARBA" id="ARBA00023134"/>
    </source>
</evidence>
<protein>
    <recommendedName>
        <fullName evidence="5">Cell division GTPase</fullName>
    </recommendedName>
</protein>
<keyword evidence="1" id="KW-0547">Nucleotide-binding</keyword>
<dbReference type="AlphaFoldDB" id="A0A2P2BS38"/>
<dbReference type="GO" id="GO:0005525">
    <property type="term" value="F:GTP binding"/>
    <property type="evidence" value="ECO:0007669"/>
    <property type="project" value="UniProtKB-KW"/>
</dbReference>
<evidence type="ECO:0000256" key="1">
    <source>
        <dbReference type="ARBA" id="ARBA00022741"/>
    </source>
</evidence>
<gene>
    <name evidence="3" type="ORF">FRIFI_1645</name>
</gene>
<dbReference type="InterPro" id="IPR037103">
    <property type="entry name" value="Tubulin/FtsZ-like_C"/>
</dbReference>
<keyword evidence="2" id="KW-0342">GTP-binding</keyword>
<dbReference type="EMBL" id="LN650648">
    <property type="protein sequence ID" value="CEI73178.1"/>
    <property type="molecule type" value="Genomic_DNA"/>
</dbReference>
<accession>A0A2P2BS38</accession>
<evidence type="ECO:0000313" key="3">
    <source>
        <dbReference type="EMBL" id="CEI73178.1"/>
    </source>
</evidence>
<evidence type="ECO:0008006" key="5">
    <source>
        <dbReference type="Google" id="ProtNLM"/>
    </source>
</evidence>